<feature type="region of interest" description="Disordered" evidence="1">
    <location>
        <begin position="1"/>
        <end position="21"/>
    </location>
</feature>
<accession>A0A3S1A9L7</accession>
<keyword evidence="2" id="KW-1133">Transmembrane helix</keyword>
<proteinExistence type="predicted"/>
<dbReference type="InterPro" id="IPR046641">
    <property type="entry name" value="DUF6753"/>
</dbReference>
<evidence type="ECO:0000313" key="4">
    <source>
        <dbReference type="Proteomes" id="UP000271624"/>
    </source>
</evidence>
<organism evidence="3 4">
    <name type="scientific">Dulcicalothrix desertica PCC 7102</name>
    <dbReference type="NCBI Taxonomy" id="232991"/>
    <lineage>
        <taxon>Bacteria</taxon>
        <taxon>Bacillati</taxon>
        <taxon>Cyanobacteriota</taxon>
        <taxon>Cyanophyceae</taxon>
        <taxon>Nostocales</taxon>
        <taxon>Calotrichaceae</taxon>
        <taxon>Dulcicalothrix</taxon>
    </lineage>
</organism>
<evidence type="ECO:0000313" key="3">
    <source>
        <dbReference type="EMBL" id="RUS96607.1"/>
    </source>
</evidence>
<dbReference type="RefSeq" id="WP_127086641.1">
    <property type="nucleotide sequence ID" value="NZ_RSCL01000035.1"/>
</dbReference>
<comment type="caution">
    <text evidence="3">The sequence shown here is derived from an EMBL/GenBank/DDBJ whole genome shotgun (WGS) entry which is preliminary data.</text>
</comment>
<dbReference type="EMBL" id="RSCL01000035">
    <property type="protein sequence ID" value="RUS96607.1"/>
    <property type="molecule type" value="Genomic_DNA"/>
</dbReference>
<keyword evidence="2" id="KW-0472">Membrane</keyword>
<dbReference type="Pfam" id="PF20538">
    <property type="entry name" value="DUF6753"/>
    <property type="match status" value="1"/>
</dbReference>
<reference evidence="3" key="2">
    <citation type="journal article" date="2019" name="Genome Biol. Evol.">
        <title>Day and night: Metabolic profiles and evolutionary relationships of six axenic non-marine cyanobacteria.</title>
        <authorList>
            <person name="Will S.E."/>
            <person name="Henke P."/>
            <person name="Boedeker C."/>
            <person name="Huang S."/>
            <person name="Brinkmann H."/>
            <person name="Rohde M."/>
            <person name="Jarek M."/>
            <person name="Friedl T."/>
            <person name="Seufert S."/>
            <person name="Schumacher M."/>
            <person name="Overmann J."/>
            <person name="Neumann-Schaal M."/>
            <person name="Petersen J."/>
        </authorList>
    </citation>
    <scope>NUCLEOTIDE SEQUENCE [LARGE SCALE GENOMIC DNA]</scope>
    <source>
        <strain evidence="3">PCC 7102</strain>
    </source>
</reference>
<gene>
    <name evidence="3" type="ORF">DSM106972_086300</name>
</gene>
<evidence type="ECO:0000256" key="2">
    <source>
        <dbReference type="SAM" id="Phobius"/>
    </source>
</evidence>
<evidence type="ECO:0000256" key="1">
    <source>
        <dbReference type="SAM" id="MobiDB-lite"/>
    </source>
</evidence>
<sequence length="241" mass="27139">MNQLQDSQPTSSNEHKNQTPEDLLAEALKGKTERFKRRVLDFVSKSGLSQDDPLFLVLVATGHLEAMLEEAPETLQLLFKNWNKDLAHNLELVEQVAVERQKVAINRAANALIHESLVREGRNLINSVIPAAILFFFTLGVGFITGVLMPPWITGIIGGGYTKVQSTLLTWNELDAMKWAMSNEGKFARNLINWNRGYLDNTECVKDAQRLGLVLSQFGRKAKSGYCFVWVLPPEQRKFSP</sequence>
<feature type="compositionally biased region" description="Polar residues" evidence="1">
    <location>
        <begin position="1"/>
        <end position="12"/>
    </location>
</feature>
<reference evidence="3" key="1">
    <citation type="submission" date="2018-12" db="EMBL/GenBank/DDBJ databases">
        <authorList>
            <person name="Will S."/>
            <person name="Neumann-Schaal M."/>
            <person name="Henke P."/>
        </authorList>
    </citation>
    <scope>NUCLEOTIDE SEQUENCE</scope>
    <source>
        <strain evidence="3">PCC 7102</strain>
    </source>
</reference>
<name>A0A3S1A9L7_9CYAN</name>
<dbReference type="AlphaFoldDB" id="A0A3S1A9L7"/>
<protein>
    <submittedName>
        <fullName evidence="3">Uncharacterized protein</fullName>
    </submittedName>
</protein>
<feature type="transmembrane region" description="Helical" evidence="2">
    <location>
        <begin position="128"/>
        <end position="153"/>
    </location>
</feature>
<dbReference type="OrthoDB" id="462431at2"/>
<dbReference type="Proteomes" id="UP000271624">
    <property type="component" value="Unassembled WGS sequence"/>
</dbReference>
<keyword evidence="2" id="KW-0812">Transmembrane</keyword>
<keyword evidence="4" id="KW-1185">Reference proteome</keyword>